<dbReference type="CDD" id="cd18578">
    <property type="entry name" value="ABC_6TM_Pgp_ABCB1_D2_like"/>
    <property type="match status" value="1"/>
</dbReference>
<evidence type="ECO:0000256" key="11">
    <source>
        <dbReference type="SAM" id="Phobius"/>
    </source>
</evidence>
<dbReference type="InterPro" id="IPR011527">
    <property type="entry name" value="ABC1_TM_dom"/>
</dbReference>
<dbReference type="PROSITE" id="PS00211">
    <property type="entry name" value="ABC_TRANSPORTER_1"/>
    <property type="match status" value="2"/>
</dbReference>
<comment type="caution">
    <text evidence="14">The sequence shown here is derived from an EMBL/GenBank/DDBJ whole genome shotgun (WGS) entry which is preliminary data.</text>
</comment>
<dbReference type="OrthoDB" id="6500128at2759"/>
<feature type="transmembrane region" description="Helical" evidence="11">
    <location>
        <begin position="194"/>
        <end position="213"/>
    </location>
</feature>
<dbReference type="CDD" id="cd18577">
    <property type="entry name" value="ABC_6TM_Pgp_ABCB1_D1_like"/>
    <property type="match status" value="1"/>
</dbReference>
<dbReference type="SUPFAM" id="SSF90123">
    <property type="entry name" value="ABC transporter transmembrane region"/>
    <property type="match status" value="2"/>
</dbReference>
<feature type="domain" description="ABC transporter" evidence="12">
    <location>
        <begin position="1030"/>
        <end position="1266"/>
    </location>
</feature>
<evidence type="ECO:0000256" key="6">
    <source>
        <dbReference type="ARBA" id="ARBA00022741"/>
    </source>
</evidence>
<dbReference type="Gene3D" id="3.40.50.300">
    <property type="entry name" value="P-loop containing nucleotide triphosphate hydrolases"/>
    <property type="match status" value="2"/>
</dbReference>
<dbReference type="Gene3D" id="1.20.1560.10">
    <property type="entry name" value="ABC transporter type 1, transmembrane domain"/>
    <property type="match status" value="1"/>
</dbReference>
<feature type="transmembrane region" description="Helical" evidence="11">
    <location>
        <begin position="307"/>
        <end position="330"/>
    </location>
</feature>
<organism evidence="14 15">
    <name type="scientific">Gossypium klotzschianum</name>
    <dbReference type="NCBI Taxonomy" id="34286"/>
    <lineage>
        <taxon>Eukaryota</taxon>
        <taxon>Viridiplantae</taxon>
        <taxon>Streptophyta</taxon>
        <taxon>Embryophyta</taxon>
        <taxon>Tracheophyta</taxon>
        <taxon>Spermatophyta</taxon>
        <taxon>Magnoliopsida</taxon>
        <taxon>eudicotyledons</taxon>
        <taxon>Gunneridae</taxon>
        <taxon>Pentapetalae</taxon>
        <taxon>rosids</taxon>
        <taxon>malvids</taxon>
        <taxon>Malvales</taxon>
        <taxon>Malvaceae</taxon>
        <taxon>Malvoideae</taxon>
        <taxon>Gossypium</taxon>
    </lineage>
</organism>
<dbReference type="GO" id="GO:0016020">
    <property type="term" value="C:membrane"/>
    <property type="evidence" value="ECO:0007669"/>
    <property type="project" value="UniProtKB-SubCell"/>
</dbReference>
<comment type="subcellular location">
    <subcellularLocation>
        <location evidence="1">Membrane</location>
        <topology evidence="1">Multi-pass membrane protein</topology>
    </subcellularLocation>
</comment>
<dbReference type="InterPro" id="IPR036640">
    <property type="entry name" value="ABC1_TM_sf"/>
</dbReference>
<evidence type="ECO:0000256" key="7">
    <source>
        <dbReference type="ARBA" id="ARBA00022840"/>
    </source>
</evidence>
<keyword evidence="10" id="KW-0325">Glycoprotein</keyword>
<dbReference type="PANTHER" id="PTHR45136:SF2">
    <property type="entry name" value="ABC TRANSPORTER DOMAIN-CONTAINING PROTEIN"/>
    <property type="match status" value="1"/>
</dbReference>
<dbReference type="AlphaFoldDB" id="A0A7J8TWK6"/>
<dbReference type="PROSITE" id="PS50893">
    <property type="entry name" value="ABC_TRANSPORTER_2"/>
    <property type="match status" value="2"/>
</dbReference>
<dbReference type="PANTHER" id="PTHR45136">
    <property type="entry name" value="ABC TRANSPORTER DOMAIN-CONTAINING PROTEIN"/>
    <property type="match status" value="1"/>
</dbReference>
<dbReference type="SMART" id="SM00382">
    <property type="entry name" value="AAA"/>
    <property type="match status" value="2"/>
</dbReference>
<evidence type="ECO:0000256" key="3">
    <source>
        <dbReference type="ARBA" id="ARBA00022448"/>
    </source>
</evidence>
<dbReference type="SUPFAM" id="SSF52540">
    <property type="entry name" value="P-loop containing nucleoside triphosphate hydrolases"/>
    <property type="match status" value="2"/>
</dbReference>
<dbReference type="InterPro" id="IPR027417">
    <property type="entry name" value="P-loop_NTPase"/>
</dbReference>
<feature type="transmembrane region" description="Helical" evidence="11">
    <location>
        <begin position="268"/>
        <end position="287"/>
    </location>
</feature>
<evidence type="ECO:0000256" key="1">
    <source>
        <dbReference type="ARBA" id="ARBA00004141"/>
    </source>
</evidence>
<evidence type="ECO:0000259" key="13">
    <source>
        <dbReference type="PROSITE" id="PS50929"/>
    </source>
</evidence>
<evidence type="ECO:0000256" key="10">
    <source>
        <dbReference type="ARBA" id="ARBA00023180"/>
    </source>
</evidence>
<accession>A0A7J8TWK6</accession>
<feature type="domain" description="ABC transmembrane type-1" evidence="13">
    <location>
        <begin position="21"/>
        <end position="332"/>
    </location>
</feature>
<dbReference type="FunFam" id="3.40.50.300:FF:000251">
    <property type="entry name" value="ABC transporter B family member 19"/>
    <property type="match status" value="1"/>
</dbReference>
<dbReference type="Pfam" id="PF00664">
    <property type="entry name" value="ABC_membrane"/>
    <property type="match status" value="2"/>
</dbReference>
<keyword evidence="4 11" id="KW-0812">Transmembrane</keyword>
<evidence type="ECO:0000313" key="15">
    <source>
        <dbReference type="Proteomes" id="UP000593573"/>
    </source>
</evidence>
<evidence type="ECO:0000256" key="4">
    <source>
        <dbReference type="ARBA" id="ARBA00022692"/>
    </source>
</evidence>
<feature type="domain" description="ABC transmembrane type-1" evidence="13">
    <location>
        <begin position="706"/>
        <end position="993"/>
    </location>
</feature>
<name>A0A7J8TWK6_9ROSI</name>
<feature type="transmembrane region" description="Helical" evidence="11">
    <location>
        <begin position="828"/>
        <end position="846"/>
    </location>
</feature>
<comment type="similarity">
    <text evidence="2">Belongs to the ABC transporter superfamily. ABCB family. Multidrug resistance exporter (TC 3.A.1.201) subfamily.</text>
</comment>
<feature type="transmembrane region" description="Helical" evidence="11">
    <location>
        <begin position="706"/>
        <end position="735"/>
    </location>
</feature>
<evidence type="ECO:0008006" key="16">
    <source>
        <dbReference type="Google" id="ProtNLM"/>
    </source>
</evidence>
<dbReference type="InterPro" id="IPR003439">
    <property type="entry name" value="ABC_transporter-like_ATP-bd"/>
</dbReference>
<evidence type="ECO:0000256" key="5">
    <source>
        <dbReference type="ARBA" id="ARBA00022737"/>
    </source>
</evidence>
<feature type="domain" description="ABC transporter" evidence="12">
    <location>
        <begin position="367"/>
        <end position="603"/>
    </location>
</feature>
<feature type="transmembrane region" description="Helical" evidence="11">
    <location>
        <begin position="852"/>
        <end position="871"/>
    </location>
</feature>
<reference evidence="14 15" key="1">
    <citation type="journal article" date="2019" name="Genome Biol. Evol.">
        <title>Insights into the evolution of the New World diploid cottons (Gossypium, subgenus Houzingenia) based on genome sequencing.</title>
        <authorList>
            <person name="Grover C.E."/>
            <person name="Arick M.A. 2nd"/>
            <person name="Thrash A."/>
            <person name="Conover J.L."/>
            <person name="Sanders W.S."/>
            <person name="Peterson D.G."/>
            <person name="Frelichowski J.E."/>
            <person name="Scheffler J.A."/>
            <person name="Scheffler B.E."/>
            <person name="Wendel J.F."/>
        </authorList>
    </citation>
    <scope>NUCLEOTIDE SEQUENCE [LARGE SCALE GENOMIC DNA]</scope>
    <source>
        <strain evidence="14">57</strain>
        <tissue evidence="14">Leaf</tissue>
    </source>
</reference>
<dbReference type="GO" id="GO:0016887">
    <property type="term" value="F:ATP hydrolysis activity"/>
    <property type="evidence" value="ECO:0007669"/>
    <property type="project" value="InterPro"/>
</dbReference>
<keyword evidence="15" id="KW-1185">Reference proteome</keyword>
<dbReference type="Pfam" id="PF00005">
    <property type="entry name" value="ABC_tran"/>
    <property type="match status" value="2"/>
</dbReference>
<dbReference type="GO" id="GO:0005524">
    <property type="term" value="F:ATP binding"/>
    <property type="evidence" value="ECO:0007669"/>
    <property type="project" value="UniProtKB-KW"/>
</dbReference>
<keyword evidence="3" id="KW-0813">Transport</keyword>
<keyword evidence="7" id="KW-0067">ATP-binding</keyword>
<proteinExistence type="inferred from homology"/>
<keyword evidence="9 11" id="KW-0472">Membrane</keyword>
<evidence type="ECO:0000256" key="8">
    <source>
        <dbReference type="ARBA" id="ARBA00022989"/>
    </source>
</evidence>
<keyword evidence="5" id="KW-0677">Repeat</keyword>
<gene>
    <name evidence="14" type="ORF">Goklo_026915</name>
</gene>
<evidence type="ECO:0000313" key="14">
    <source>
        <dbReference type="EMBL" id="MBA0642550.1"/>
    </source>
</evidence>
<dbReference type="Proteomes" id="UP000593573">
    <property type="component" value="Unassembled WGS sequence"/>
</dbReference>
<dbReference type="GO" id="GO:0140359">
    <property type="term" value="F:ABC-type transporter activity"/>
    <property type="evidence" value="ECO:0007669"/>
    <property type="project" value="InterPro"/>
</dbReference>
<dbReference type="EMBL" id="JABFAB010000002">
    <property type="protein sequence ID" value="MBA0642550.1"/>
    <property type="molecule type" value="Genomic_DNA"/>
</dbReference>
<dbReference type="PROSITE" id="PS50929">
    <property type="entry name" value="ABC_TM1F"/>
    <property type="match status" value="2"/>
</dbReference>
<keyword evidence="6" id="KW-0547">Nucleotide-binding</keyword>
<dbReference type="InterPro" id="IPR017871">
    <property type="entry name" value="ABC_transporter-like_CS"/>
</dbReference>
<dbReference type="InterPro" id="IPR003593">
    <property type="entry name" value="AAA+_ATPase"/>
</dbReference>
<evidence type="ECO:0000259" key="12">
    <source>
        <dbReference type="PROSITE" id="PS50893"/>
    </source>
</evidence>
<keyword evidence="8 11" id="KW-1133">Transmembrane helix</keyword>
<sequence>MANKGGGLFRYADGVDKVLLFLGTLGSIGDGMMSPVNMYILSGALNDYGSSHQSFSNQIVDKYALRLLYSAIGVGISAFIGMCKCNFQVKSKFHFNCLYVYIPEGVCWTRSAERQASRMRIEYLKSVLRQQVGFFEDLTDSSSTFQVISTVTSDAHSIQDTIADKIPNCLAHLTSFILSLVVAFKLSWRLTLAALPFALMFITPGLGFGKALMSIGAEMKAAYGNAGGIAEQAISSIRTVYSYVAERQTLENFSNALQKSMELGMKQGFTKGLLIGSMGIIYAAWAFQAWVGGVLVTEKGENGGDVFVAGICIILGGLSVMSALPNLSFISEARHSASKIFEMIDRNPNIHSENGKEKLLSHVRGEVEFKEVDFSYPSRPETLVLHGFNLKVQAGKMVGLVGGSGSGKSTAISLLERFYDPVNGDILLDGHNIKKLQLKWLRSQMGLVNQEPILFATSIKENILFGKEDASMELVIKAAKAASAHDFIVKLPNGYETQVGQLGLQLSGGQKQRVAIARALVRDPKILLLDEATSALDAQSEKIVQEALDHASHGRTTIIVAHRLSTIRKVDLIAVVQSGRVIESGSHDELIQMNNGAGGAYKKMVQLQQTTTQNEESNGLFHLTEARHNLMNRTPGTPVSVRSSYQSSPAYPLSPTYAFSPVISYTIASSVEMHLNENRNDKNINKSSLSGWSLLQMNAPEWKRTLMGCFGAVSSGAIQPIYAYCMGTVASVYFLKDSSKLKSEIRLYSLIFLGLAVASFFANLLQHYNFAIMGERLVKRVREKTLAKVLTFEIGWFDEDENSSAAICARLSTEASTFRSFIADRMSLLVQVFFSASLAFLFSLIVTWRIAIVMIAFQPLLIGSFYSRSVLMRSMSEKAQKAQNEGSQLASEAIVNHRTITAFSSQKKILNLFVETMRGPRQQSIKQGYISGFGLFSSQFLTTASISLTFWYGGRLITQGLVTPKHLFQAFFILMSTGKNIADTGSMTSDLAKGGGAIKRIFAILDRRSEIEPHEDGKGIEVEESNKGEIELKGVFFAYPARPNQMIFRGLCLKIKAGKTLALVGQSGSGKSTIIGLIERFYDPQSGSIFIDGYDIKSYNLRNLRSHIALVSQEPTLFAGTIRQNIAYGKVEAKEAEIRKAAILANAHEFISSMKDGYETYCGERGVKLSGGQKQRIALARAILKNPMILLLDEATSALDSESESLVQKALEKMMVRRTSVVVAHRLSTIEKADSIAVIKNGKVVEQGSHSSLLGIGRAGAYYSLINLQTGHSPYR</sequence>
<feature type="transmembrane region" description="Helical" evidence="11">
    <location>
        <begin position="63"/>
        <end position="83"/>
    </location>
</feature>
<feature type="transmembrane region" description="Helical" evidence="11">
    <location>
        <begin position="928"/>
        <end position="952"/>
    </location>
</feature>
<dbReference type="FunFam" id="3.40.50.300:FF:000205">
    <property type="entry name" value="ABC transporter B family member 4"/>
    <property type="match status" value="1"/>
</dbReference>
<feature type="transmembrane region" description="Helical" evidence="11">
    <location>
        <begin position="747"/>
        <end position="765"/>
    </location>
</feature>
<dbReference type="CDD" id="cd03249">
    <property type="entry name" value="ABC_MTABC3_MDL1_MDL2"/>
    <property type="match status" value="2"/>
</dbReference>
<evidence type="ECO:0000256" key="2">
    <source>
        <dbReference type="ARBA" id="ARBA00007577"/>
    </source>
</evidence>
<protein>
    <recommendedName>
        <fullName evidence="16">Multidrug resistance protein</fullName>
    </recommendedName>
</protein>
<evidence type="ECO:0000256" key="9">
    <source>
        <dbReference type="ARBA" id="ARBA00023136"/>
    </source>
</evidence>